<proteinExistence type="predicted"/>
<dbReference type="AlphaFoldDB" id="Q6IJY5"/>
<organism evidence="1">
    <name type="scientific">Drosophila melanogaster</name>
    <name type="common">Fruit fly</name>
    <dbReference type="NCBI Taxonomy" id="7227"/>
    <lineage>
        <taxon>Eukaryota</taxon>
        <taxon>Metazoa</taxon>
        <taxon>Ecdysozoa</taxon>
        <taxon>Arthropoda</taxon>
        <taxon>Hexapoda</taxon>
        <taxon>Insecta</taxon>
        <taxon>Pterygota</taxon>
        <taxon>Neoptera</taxon>
        <taxon>Endopterygota</taxon>
        <taxon>Diptera</taxon>
        <taxon>Brachycera</taxon>
        <taxon>Muscomorpha</taxon>
        <taxon>Ephydroidea</taxon>
        <taxon>Drosophilidae</taxon>
        <taxon>Drosophila</taxon>
        <taxon>Sophophora</taxon>
    </lineage>
</organism>
<protein>
    <submittedName>
        <fullName evidence="1">HDC13967</fullName>
    </submittedName>
</protein>
<reference evidence="1" key="1">
    <citation type="journal article" date="2003" name="Genome Biol.">
        <title>An integrated gene annotation and transcriptional profiling approach towards the full gene content of the Drosophila genome.</title>
        <authorList>
            <person name="Hild M."/>
            <person name="Beckmann B."/>
            <person name="Haas S.A."/>
            <person name="Koch B."/>
            <person name="Solovyev V."/>
            <person name="Busold C."/>
            <person name="Fellenberg K."/>
            <person name="Boutros M."/>
            <person name="Vingron M."/>
            <person name="Sauer F."/>
            <person name="Hoheisel J.D."/>
            <person name="Paro R."/>
        </authorList>
    </citation>
    <scope>NUCLEOTIDE SEQUENCE</scope>
</reference>
<evidence type="ECO:0000313" key="1">
    <source>
        <dbReference type="EMBL" id="DAA04087.1"/>
    </source>
</evidence>
<accession>Q6IJY5</accession>
<dbReference type="EMBL" id="BK002581">
    <property type="protein sequence ID" value="DAA04087.1"/>
    <property type="molecule type" value="Genomic_DNA"/>
</dbReference>
<sequence>MSKPLSLRPRIHLLVGLCRRTGRRWFACNLLIKAPGQLPNGCGRILDAGWMSVDEDMDVHVDASAIRASEHSAVAVSALHYARKRKTFNYLNYATRTMPQELQAGTYATKSVSCRLSVFLFCCSSCCCWCCGRCCHCNNVSNIVAHRQLLVYRFHVTKVPQVKRMSTQTHPCTPHNPHIQCIPFHTIPYHAVPISFLQLYTTHIIHSYHQCSRNGGDIVR</sequence>
<name>Q6IJY5_DROME</name>
<gene>
    <name evidence="1" type="ORF">HDC13967</name>
</gene>